<sequence length="798" mass="89646">MPVGGSGEGPQIGDSAGGRTQNLWFHKKIKLELELGLLIETNLGSQAWIRVRGRLVRGTDQSSQSRQTSVQRDMDLQYATVDQLAEITDTMVSLRDAILGLSQMIYEHQVPPVRIQGTTPHDYSTPPPPPPPSRPTIQPDYIVPPPPPPPVADDTQARIERIEQRMRSLHVTEEVMSWDGYDDLPIAALAVEFRMPDIERYTGISSGSQKSNASNRVRFGAEMRKIWPLEDNCSRCAKGVRMVCETRTPPSVISYELLEGEVFNSKFCINPLEPISMAIERPSIASRRVYLEDYGQILPPQTQRGRSRDQDPSHQMLEPLILVEGGLIAPLPPKPPLQPTTLGFRTDFHCAYHQRAGHDTDSCSALRHAILDLIDQGLVNLGQPIVTTDPLPTHDTRVVLPPLGGIHLIEHIEGDVFMMGWDGEALQLISLYKDSDFSGYTHGQQVPRPFRLAPDEIPRQPVVSPVYLQHVPPLTPFIIFSEGYGPAHRDVQIVTRSGRVPHPPLVDRTFATTTAREEIQRDDDEILRQLRTTVLSVLLDNGSALNVCPLVTAIALGFSPFDFGPSTQTSSFNLLLGRPWIHEAGVIPSSLHQKVKFIHASRINTIQSDRDVVTSSKPILQINHNEDDLHLTGFTFDEVQVVNLEDDNRDMVSMSFDQYSSTLVLNMMRGMSYLFGLGLGFRQHRPREFTFTVDHDIHYGLGYTPTEKDAHYMTRLRKDRVRARLSRVPFDYHLRPYTFQLTYYFVRCSNHAPHMEGIICISEAVEVQDLQRTLGQMHLGTGIPETPDVMIVALPSLD</sequence>
<dbReference type="AlphaFoldDB" id="A0A438BSU6"/>
<reference evidence="2 3" key="1">
    <citation type="journal article" date="2018" name="PLoS Genet.">
        <title>Population sequencing reveals clonal diversity and ancestral inbreeding in the grapevine cultivar Chardonnay.</title>
        <authorList>
            <person name="Roach M.J."/>
            <person name="Johnson D.L."/>
            <person name="Bohlmann J."/>
            <person name="van Vuuren H.J."/>
            <person name="Jones S.J."/>
            <person name="Pretorius I.S."/>
            <person name="Schmidt S.A."/>
            <person name="Borneman A.R."/>
        </authorList>
    </citation>
    <scope>NUCLEOTIDE SEQUENCE [LARGE SCALE GENOMIC DNA]</scope>
    <source>
        <strain evidence="3">cv. Chardonnay</strain>
        <tissue evidence="2">Leaf</tissue>
    </source>
</reference>
<feature type="compositionally biased region" description="Pro residues" evidence="1">
    <location>
        <begin position="125"/>
        <end position="134"/>
    </location>
</feature>
<dbReference type="EMBL" id="QGNW01002631">
    <property type="protein sequence ID" value="RVW14031.1"/>
    <property type="molecule type" value="Genomic_DNA"/>
</dbReference>
<proteinExistence type="predicted"/>
<comment type="caution">
    <text evidence="2">The sequence shown here is derived from an EMBL/GenBank/DDBJ whole genome shotgun (WGS) entry which is preliminary data.</text>
</comment>
<evidence type="ECO:0000313" key="3">
    <source>
        <dbReference type="Proteomes" id="UP000288805"/>
    </source>
</evidence>
<dbReference type="Proteomes" id="UP000288805">
    <property type="component" value="Unassembled WGS sequence"/>
</dbReference>
<feature type="region of interest" description="Disordered" evidence="1">
    <location>
        <begin position="114"/>
        <end position="147"/>
    </location>
</feature>
<accession>A0A438BSU6</accession>
<protein>
    <submittedName>
        <fullName evidence="2">Uncharacterized protein</fullName>
    </submittedName>
</protein>
<name>A0A438BSU6_VITVI</name>
<evidence type="ECO:0000313" key="2">
    <source>
        <dbReference type="EMBL" id="RVW14031.1"/>
    </source>
</evidence>
<evidence type="ECO:0000256" key="1">
    <source>
        <dbReference type="SAM" id="MobiDB-lite"/>
    </source>
</evidence>
<organism evidence="2 3">
    <name type="scientific">Vitis vinifera</name>
    <name type="common">Grape</name>
    <dbReference type="NCBI Taxonomy" id="29760"/>
    <lineage>
        <taxon>Eukaryota</taxon>
        <taxon>Viridiplantae</taxon>
        <taxon>Streptophyta</taxon>
        <taxon>Embryophyta</taxon>
        <taxon>Tracheophyta</taxon>
        <taxon>Spermatophyta</taxon>
        <taxon>Magnoliopsida</taxon>
        <taxon>eudicotyledons</taxon>
        <taxon>Gunneridae</taxon>
        <taxon>Pentapetalae</taxon>
        <taxon>rosids</taxon>
        <taxon>Vitales</taxon>
        <taxon>Vitaceae</taxon>
        <taxon>Viteae</taxon>
        <taxon>Vitis</taxon>
    </lineage>
</organism>
<gene>
    <name evidence="2" type="ORF">CK203_109684</name>
</gene>
<dbReference type="PANTHER" id="PTHR32108">
    <property type="entry name" value="DNA-DIRECTED RNA POLYMERASE SUBUNIT ALPHA"/>
    <property type="match status" value="1"/>
</dbReference>